<reference evidence="2" key="1">
    <citation type="journal article" date="2020" name="bioRxiv">
        <title>Whole genome comparisons of ergot fungi reveals the divergence and evolution of species within the genus Claviceps are the result of varying mechanisms driving genome evolution and host range expansion.</title>
        <authorList>
            <person name="Wyka S.A."/>
            <person name="Mondo S.J."/>
            <person name="Liu M."/>
            <person name="Dettman J."/>
            <person name="Nalam V."/>
            <person name="Broders K.D."/>
        </authorList>
    </citation>
    <scope>NUCLEOTIDE SEQUENCE</scope>
    <source>
        <strain evidence="2">CCC 602</strain>
    </source>
</reference>
<dbReference type="AlphaFoldDB" id="A0A9P7N1M4"/>
<sequence length="92" mass="10502">MDERAKGMRSEGMKDGATARRQNRTDQSRQQRRWLPEMANESRATSWDHVTARGVVVVVVETVVVERRVVVQPVVLVVSWSSWSSWSSVFEG</sequence>
<evidence type="ECO:0000313" key="2">
    <source>
        <dbReference type="EMBL" id="KAG5981599.1"/>
    </source>
</evidence>
<protein>
    <submittedName>
        <fullName evidence="2">Uncharacterized protein</fullName>
    </submittedName>
</protein>
<gene>
    <name evidence="2" type="ORF">E4U43_006581</name>
</gene>
<comment type="caution">
    <text evidence="2">The sequence shown here is derived from an EMBL/GenBank/DDBJ whole genome shotgun (WGS) entry which is preliminary data.</text>
</comment>
<name>A0A9P7N1M4_9HYPO</name>
<dbReference type="EMBL" id="SRPW01004572">
    <property type="protein sequence ID" value="KAG5981599.1"/>
    <property type="molecule type" value="Genomic_DNA"/>
</dbReference>
<proteinExistence type="predicted"/>
<keyword evidence="3" id="KW-1185">Reference proteome</keyword>
<dbReference type="Proteomes" id="UP000748025">
    <property type="component" value="Unassembled WGS sequence"/>
</dbReference>
<feature type="region of interest" description="Disordered" evidence="1">
    <location>
        <begin position="1"/>
        <end position="42"/>
    </location>
</feature>
<evidence type="ECO:0000256" key="1">
    <source>
        <dbReference type="SAM" id="MobiDB-lite"/>
    </source>
</evidence>
<feature type="compositionally biased region" description="Basic and acidic residues" evidence="1">
    <location>
        <begin position="1"/>
        <end position="29"/>
    </location>
</feature>
<accession>A0A9P7N1M4</accession>
<evidence type="ECO:0000313" key="3">
    <source>
        <dbReference type="Proteomes" id="UP000748025"/>
    </source>
</evidence>
<organism evidence="2 3">
    <name type="scientific">Claviceps pusilla</name>
    <dbReference type="NCBI Taxonomy" id="123648"/>
    <lineage>
        <taxon>Eukaryota</taxon>
        <taxon>Fungi</taxon>
        <taxon>Dikarya</taxon>
        <taxon>Ascomycota</taxon>
        <taxon>Pezizomycotina</taxon>
        <taxon>Sordariomycetes</taxon>
        <taxon>Hypocreomycetidae</taxon>
        <taxon>Hypocreales</taxon>
        <taxon>Clavicipitaceae</taxon>
        <taxon>Claviceps</taxon>
    </lineage>
</organism>